<evidence type="ECO:0000256" key="4">
    <source>
        <dbReference type="ARBA" id="ARBA00017286"/>
    </source>
</evidence>
<reference evidence="10" key="1">
    <citation type="submission" date="2023-03" db="EMBL/GenBank/DDBJ databases">
        <title>Mating type loci evolution in Malassezia.</title>
        <authorList>
            <person name="Coelho M.A."/>
        </authorList>
    </citation>
    <scope>NUCLEOTIDE SEQUENCE</scope>
    <source>
        <strain evidence="10">CBS 14135</strain>
    </source>
</reference>
<feature type="domain" description="Essential protein Yae1 N-terminal" evidence="9">
    <location>
        <begin position="47"/>
        <end position="84"/>
    </location>
</feature>
<dbReference type="PANTHER" id="PTHR18829:SF0">
    <property type="entry name" value="PROTEIN YAE1 HOMOLOG"/>
    <property type="match status" value="1"/>
</dbReference>
<accession>A0AAF0DYF0</accession>
<name>A0AAF0DYF0_9BASI</name>
<dbReference type="PANTHER" id="PTHR18829">
    <property type="entry name" value="PROTEIN YAE1 HOMOLOG"/>
    <property type="match status" value="1"/>
</dbReference>
<evidence type="ECO:0000256" key="5">
    <source>
        <dbReference type="ARBA" id="ARBA00018400"/>
    </source>
</evidence>
<proteinExistence type="inferred from homology"/>
<dbReference type="GO" id="GO:0005737">
    <property type="term" value="C:cytoplasm"/>
    <property type="evidence" value="ECO:0007669"/>
    <property type="project" value="UniProtKB-SubCell"/>
</dbReference>
<evidence type="ECO:0000259" key="9">
    <source>
        <dbReference type="Pfam" id="PF09811"/>
    </source>
</evidence>
<feature type="region of interest" description="Disordered" evidence="8">
    <location>
        <begin position="1"/>
        <end position="39"/>
    </location>
</feature>
<keyword evidence="7" id="KW-0539">Nucleus</keyword>
<evidence type="ECO:0000256" key="3">
    <source>
        <dbReference type="ARBA" id="ARBA00007096"/>
    </source>
</evidence>
<evidence type="ECO:0000256" key="7">
    <source>
        <dbReference type="ARBA" id="ARBA00023242"/>
    </source>
</evidence>
<evidence type="ECO:0000313" key="10">
    <source>
        <dbReference type="EMBL" id="WFC97226.1"/>
    </source>
</evidence>
<comment type="subcellular location">
    <subcellularLocation>
        <location evidence="2">Cytoplasm</location>
    </subcellularLocation>
    <subcellularLocation>
        <location evidence="1">Nucleus</location>
    </subcellularLocation>
</comment>
<evidence type="ECO:0000313" key="11">
    <source>
        <dbReference type="Proteomes" id="UP001216638"/>
    </source>
</evidence>
<protein>
    <recommendedName>
        <fullName evidence="5">Protein YAE1</fullName>
    </recommendedName>
    <alternativeName>
        <fullName evidence="4">Protein yae1</fullName>
    </alternativeName>
</protein>
<keyword evidence="6" id="KW-0963">Cytoplasm</keyword>
<dbReference type="EMBL" id="CP119957">
    <property type="protein sequence ID" value="WFC97226.1"/>
    <property type="molecule type" value="Genomic_DNA"/>
</dbReference>
<dbReference type="InterPro" id="IPR019191">
    <property type="entry name" value="Essential_protein_Yae1_N"/>
</dbReference>
<dbReference type="InterPro" id="IPR038881">
    <property type="entry name" value="Yae1-like"/>
</dbReference>
<evidence type="ECO:0000256" key="1">
    <source>
        <dbReference type="ARBA" id="ARBA00004123"/>
    </source>
</evidence>
<evidence type="ECO:0000256" key="6">
    <source>
        <dbReference type="ARBA" id="ARBA00022490"/>
    </source>
</evidence>
<organism evidence="10 11">
    <name type="scientific">Malassezia brasiliensis</name>
    <dbReference type="NCBI Taxonomy" id="1821822"/>
    <lineage>
        <taxon>Eukaryota</taxon>
        <taxon>Fungi</taxon>
        <taxon>Dikarya</taxon>
        <taxon>Basidiomycota</taxon>
        <taxon>Ustilaginomycotina</taxon>
        <taxon>Malasseziomycetes</taxon>
        <taxon>Malasseziales</taxon>
        <taxon>Malasseziaceae</taxon>
        <taxon>Malassezia</taxon>
    </lineage>
</organism>
<feature type="compositionally biased region" description="Acidic residues" evidence="8">
    <location>
        <begin position="8"/>
        <end position="23"/>
    </location>
</feature>
<dbReference type="Pfam" id="PF09811">
    <property type="entry name" value="Yae1_N"/>
    <property type="match status" value="1"/>
</dbReference>
<sequence>MAPSDAGDAGDADDDWLVSDEDEAPQRGAEMEQRDRKKMEAQFHNLGYRQGLEDGKLQHLQAGFDVGYNTVGAPLGRAVGELRGAADSLLHAATRPRPHARTAAGADAPDAPDTAAALTELRGLCAELARVRLDQVAEPDWETVEHEIAHHSARDLAAELAQRRAAWAAQAGRLAAFQARLAELERVFLP</sequence>
<keyword evidence="11" id="KW-1185">Reference proteome</keyword>
<dbReference type="AlphaFoldDB" id="A0AAF0DYF0"/>
<evidence type="ECO:0000256" key="8">
    <source>
        <dbReference type="SAM" id="MobiDB-lite"/>
    </source>
</evidence>
<feature type="compositionally biased region" description="Basic and acidic residues" evidence="8">
    <location>
        <begin position="29"/>
        <end position="39"/>
    </location>
</feature>
<evidence type="ECO:0000256" key="2">
    <source>
        <dbReference type="ARBA" id="ARBA00004496"/>
    </source>
</evidence>
<gene>
    <name evidence="10" type="ORF">MBRA1_003892</name>
</gene>
<comment type="similarity">
    <text evidence="3">Belongs to the YAE1 family.</text>
</comment>
<dbReference type="Proteomes" id="UP001216638">
    <property type="component" value="Chromosome 7"/>
</dbReference>
<dbReference type="GO" id="GO:0005634">
    <property type="term" value="C:nucleus"/>
    <property type="evidence" value="ECO:0007669"/>
    <property type="project" value="UniProtKB-SubCell"/>
</dbReference>